<dbReference type="Pfam" id="PF02257">
    <property type="entry name" value="RFX_DNA_binding"/>
    <property type="match status" value="1"/>
</dbReference>
<evidence type="ECO:0000256" key="2">
    <source>
        <dbReference type="ARBA" id="ARBA00023125"/>
    </source>
</evidence>
<dbReference type="InterPro" id="IPR003150">
    <property type="entry name" value="DNA-bd_RFX"/>
</dbReference>
<feature type="region of interest" description="Disordered" evidence="5">
    <location>
        <begin position="1"/>
        <end position="33"/>
    </location>
</feature>
<feature type="compositionally biased region" description="Low complexity" evidence="5">
    <location>
        <begin position="671"/>
        <end position="685"/>
    </location>
</feature>
<protein>
    <submittedName>
        <fullName evidence="8">DNA-binding protein RFX5</fullName>
    </submittedName>
</protein>
<evidence type="ECO:0000313" key="7">
    <source>
        <dbReference type="Proteomes" id="UP000694891"/>
    </source>
</evidence>
<comment type="similarity">
    <text evidence="4">Belongs to the RFX family.</text>
</comment>
<feature type="compositionally biased region" description="Gly residues" evidence="5">
    <location>
        <begin position="366"/>
        <end position="375"/>
    </location>
</feature>
<feature type="compositionally biased region" description="Pro residues" evidence="5">
    <location>
        <begin position="504"/>
        <end position="513"/>
    </location>
</feature>
<dbReference type="GeneID" id="103373121"/>
<evidence type="ECO:0000259" key="6">
    <source>
        <dbReference type="PROSITE" id="PS51526"/>
    </source>
</evidence>
<dbReference type="GO" id="GO:0000981">
    <property type="term" value="F:DNA-binding transcription factor activity, RNA polymerase II-specific"/>
    <property type="evidence" value="ECO:0007669"/>
    <property type="project" value="TreeGrafter"/>
</dbReference>
<keyword evidence="2 8" id="KW-0238">DNA-binding</keyword>
<reference evidence="8" key="1">
    <citation type="submission" date="2025-08" db="UniProtKB">
        <authorList>
            <consortium name="RefSeq"/>
        </authorList>
    </citation>
    <scope>IDENTIFICATION</scope>
</reference>
<dbReference type="Proteomes" id="UP000694891">
    <property type="component" value="Unplaced"/>
</dbReference>
<dbReference type="SUPFAM" id="SSF46785">
    <property type="entry name" value="Winged helix' DNA-binding domain"/>
    <property type="match status" value="1"/>
</dbReference>
<evidence type="ECO:0000256" key="4">
    <source>
        <dbReference type="ARBA" id="ARBA00061114"/>
    </source>
</evidence>
<feature type="compositionally biased region" description="Basic and acidic residues" evidence="5">
    <location>
        <begin position="1"/>
        <end position="18"/>
    </location>
</feature>
<dbReference type="AlphaFoldDB" id="A0A9Y4NPQ1"/>
<keyword evidence="7" id="KW-1185">Reference proteome</keyword>
<feature type="compositionally biased region" description="Pro residues" evidence="5">
    <location>
        <begin position="421"/>
        <end position="430"/>
    </location>
</feature>
<feature type="compositionally biased region" description="Basic residues" evidence="5">
    <location>
        <begin position="478"/>
        <end position="487"/>
    </location>
</feature>
<evidence type="ECO:0000313" key="8">
    <source>
        <dbReference type="RefSeq" id="XP_008301158.1"/>
    </source>
</evidence>
<name>A0A9Y4NPQ1_9TELE</name>
<dbReference type="InterPro" id="IPR039779">
    <property type="entry name" value="RFX-like"/>
</dbReference>
<accession>A0A9Y4NPQ1</accession>
<dbReference type="Gene3D" id="1.10.10.10">
    <property type="entry name" value="Winged helix-like DNA-binding domain superfamily/Winged helix DNA-binding domain"/>
    <property type="match status" value="1"/>
</dbReference>
<evidence type="ECO:0000256" key="1">
    <source>
        <dbReference type="ARBA" id="ARBA00004123"/>
    </source>
</evidence>
<dbReference type="FunFam" id="1.10.10.10:FF:000128">
    <property type="entry name" value="DNA-binding protein RFX5 isoform X1"/>
    <property type="match status" value="1"/>
</dbReference>
<dbReference type="Gene3D" id="6.10.140.1290">
    <property type="match status" value="1"/>
</dbReference>
<feature type="compositionally biased region" description="Low complexity" evidence="5">
    <location>
        <begin position="286"/>
        <end position="325"/>
    </location>
</feature>
<proteinExistence type="inferred from homology"/>
<dbReference type="PANTHER" id="PTHR12619:SF18">
    <property type="entry name" value="DNA-BINDING PROTEIN RFX5"/>
    <property type="match status" value="1"/>
</dbReference>
<feature type="compositionally biased region" description="Low complexity" evidence="5">
    <location>
        <begin position="618"/>
        <end position="638"/>
    </location>
</feature>
<dbReference type="InterPro" id="IPR036390">
    <property type="entry name" value="WH_DNA-bd_sf"/>
</dbReference>
<dbReference type="RefSeq" id="XP_008301158.1">
    <property type="nucleotide sequence ID" value="XM_008302936.1"/>
</dbReference>
<dbReference type="CTD" id="5993"/>
<keyword evidence="3" id="KW-0539">Nucleus</keyword>
<feature type="region of interest" description="Disordered" evidence="5">
    <location>
        <begin position="414"/>
        <end position="538"/>
    </location>
</feature>
<dbReference type="InterPro" id="IPR036388">
    <property type="entry name" value="WH-like_DNA-bd_sf"/>
</dbReference>
<organism evidence="7 8">
    <name type="scientific">Stegastes partitus</name>
    <name type="common">bicolor damselfish</name>
    <dbReference type="NCBI Taxonomy" id="144197"/>
    <lineage>
        <taxon>Eukaryota</taxon>
        <taxon>Metazoa</taxon>
        <taxon>Chordata</taxon>
        <taxon>Craniata</taxon>
        <taxon>Vertebrata</taxon>
        <taxon>Euteleostomi</taxon>
        <taxon>Actinopterygii</taxon>
        <taxon>Neopterygii</taxon>
        <taxon>Teleostei</taxon>
        <taxon>Neoteleostei</taxon>
        <taxon>Acanthomorphata</taxon>
        <taxon>Ovalentaria</taxon>
        <taxon>Pomacentridae</taxon>
        <taxon>Stegastes</taxon>
    </lineage>
</organism>
<feature type="region of interest" description="Disordered" evidence="5">
    <location>
        <begin position="279"/>
        <end position="384"/>
    </location>
</feature>
<evidence type="ECO:0000256" key="3">
    <source>
        <dbReference type="ARBA" id="ARBA00023242"/>
    </source>
</evidence>
<comment type="subcellular location">
    <subcellularLocation>
        <location evidence="1">Nucleus</location>
    </subcellularLocation>
</comment>
<dbReference type="GO" id="GO:0005634">
    <property type="term" value="C:nucleus"/>
    <property type="evidence" value="ECO:0007669"/>
    <property type="project" value="UniProtKB-SubCell"/>
</dbReference>
<sequence>MSEDQRHQRAEGSRRGEGSLEAGEGDTEPSMLLQKLKSNISKNVQTKVDQILQDVQRFSDNDKLYLYLQLPSGPSSGDKSGGDSSSFNTADQLHTCNWIRSHLEEHSDTCLPKQDVYETYKRYCENLQHRPLSAANFGKIIRDIFPNIKARRLGGRGQSKYCYSGIRRKTVLNMPLLPNLDLKNDPAELTELVQTYKQEVTEAACELICDWAQKILKRSFDTVVEIARYLIQEHIVNPRCSQAELVTSAALAGGPAKTHKVIKKAPVISKADGDGAADLKKELGDSSSSSSLKAPGDKSAAAAKSSSLDAPPPSSSSSSSSSSSLRPAVEAFMKQLPRILPRSSLPDKTLSVRSSPPSLAPKDASGVGGASGPGGPAAAAAASGGGVKVIAMATLPQQQGGPVPVMILPQGCLSYDREKVAPPPPPPPPSQQQHTPAAPTSVVQKARASASKRPLEAVTSGSGAVGGSGGSTASAPPVKRKRGRPRKPRPEDSLPAPAAALPTQPAPPAPPSHPSIITSLTGGVIQKASSSSSSTSQPVLELVIQDQPGLVLSQLPAVSDPAHRLVDHRSVVVQCQPGGAAEPDRHSRQLLVFQSPGNHSWELAAPGRTPMVEVIQKAPRPSNNNSSAAPPPTAHLHPPALPLPTLHEERGEVEITLTPVELHVSPPPPSTSSAAPVASPSVSSTLMVKIDEEGGESSTSSKREGL</sequence>
<evidence type="ECO:0000256" key="5">
    <source>
        <dbReference type="SAM" id="MobiDB-lite"/>
    </source>
</evidence>
<gene>
    <name evidence="8" type="primary">rfx5</name>
</gene>
<dbReference type="Pfam" id="PF18326">
    <property type="entry name" value="RFX5_N"/>
    <property type="match status" value="1"/>
</dbReference>
<dbReference type="PANTHER" id="PTHR12619">
    <property type="entry name" value="RFX TRANSCRIPTION FACTOR FAMILY"/>
    <property type="match status" value="1"/>
</dbReference>
<dbReference type="GO" id="GO:0000978">
    <property type="term" value="F:RNA polymerase II cis-regulatory region sequence-specific DNA binding"/>
    <property type="evidence" value="ECO:0007669"/>
    <property type="project" value="TreeGrafter"/>
</dbReference>
<dbReference type="PROSITE" id="PS51526">
    <property type="entry name" value="RFX_DBD"/>
    <property type="match status" value="1"/>
</dbReference>
<feature type="region of interest" description="Disordered" evidence="5">
    <location>
        <begin position="618"/>
        <end position="706"/>
    </location>
</feature>
<feature type="domain" description="RFX-type winged-helix" evidence="6">
    <location>
        <begin position="95"/>
        <end position="170"/>
    </location>
</feature>